<dbReference type="EMBL" id="AP025730">
    <property type="protein sequence ID" value="BDI07919.1"/>
    <property type="molecule type" value="Genomic_DNA"/>
</dbReference>
<reference evidence="3" key="1">
    <citation type="submission" date="2022-04" db="EMBL/GenBank/DDBJ databases">
        <title>Whole genome sequence of Sphaerotilus sp. FB-5.</title>
        <authorList>
            <person name="Takeda M."/>
            <person name="Narihara S."/>
            <person name="Akimoto M."/>
            <person name="Akimoto R."/>
            <person name="Nishiyashiki S."/>
            <person name="Murakami T."/>
        </authorList>
    </citation>
    <scope>NUCLEOTIDE SEQUENCE</scope>
    <source>
        <strain evidence="3">FB-5</strain>
    </source>
</reference>
<feature type="domain" description="DUF6866" evidence="1">
    <location>
        <begin position="18"/>
        <end position="170"/>
    </location>
</feature>
<gene>
    <name evidence="3" type="ORF">CATMQ487_48890</name>
</gene>
<dbReference type="InterPro" id="IPR049199">
    <property type="entry name" value="DUF6866_N"/>
</dbReference>
<protein>
    <submittedName>
        <fullName evidence="3">Uncharacterized protein</fullName>
    </submittedName>
</protein>
<feature type="domain" description="DUF6866" evidence="2">
    <location>
        <begin position="175"/>
        <end position="359"/>
    </location>
</feature>
<dbReference type="InterPro" id="IPR054640">
    <property type="entry name" value="Sfum_1244-like"/>
</dbReference>
<keyword evidence="4" id="KW-1185">Reference proteome</keyword>
<proteinExistence type="predicted"/>
<evidence type="ECO:0000313" key="4">
    <source>
        <dbReference type="Proteomes" id="UP001057498"/>
    </source>
</evidence>
<dbReference type="RefSeq" id="WP_251971068.1">
    <property type="nucleotide sequence ID" value="NZ_AP025730.1"/>
</dbReference>
<evidence type="ECO:0000259" key="2">
    <source>
        <dbReference type="Pfam" id="PF21740"/>
    </source>
</evidence>
<dbReference type="Pfam" id="PF21740">
    <property type="entry name" value="DUF6866_C"/>
    <property type="match status" value="1"/>
</dbReference>
<evidence type="ECO:0000313" key="3">
    <source>
        <dbReference type="EMBL" id="BDI07919.1"/>
    </source>
</evidence>
<evidence type="ECO:0000259" key="1">
    <source>
        <dbReference type="Pfam" id="PF21739"/>
    </source>
</evidence>
<dbReference type="Pfam" id="PF21739">
    <property type="entry name" value="DUF6866_N"/>
    <property type="match status" value="1"/>
</dbReference>
<dbReference type="Proteomes" id="UP001057498">
    <property type="component" value="Chromosome"/>
</dbReference>
<organism evidence="3 4">
    <name type="scientific">Sphaerotilus microaerophilus</name>
    <dbReference type="NCBI Taxonomy" id="2914710"/>
    <lineage>
        <taxon>Bacteria</taxon>
        <taxon>Pseudomonadati</taxon>
        <taxon>Pseudomonadota</taxon>
        <taxon>Betaproteobacteria</taxon>
        <taxon>Burkholderiales</taxon>
        <taxon>Sphaerotilaceae</taxon>
        <taxon>Sphaerotilus</taxon>
    </lineage>
</organism>
<dbReference type="NCBIfam" id="NF045620">
    <property type="entry name" value="Sfum_1244_fam"/>
    <property type="match status" value="1"/>
</dbReference>
<sequence>MPPADAARPRPLPGLDRLIEQVQRNCHVADARHARELSLCNYLLQMRELYRWEHDLPLPAALPRADIGRWLTERERLWEALETADYDAIRIGGDAPRDPFDVRAINDRLLPHGLVYGAGIGRFGAAHFFLAQLRQHGREQGVPVVEAGCEYARDAATLPAAFQAGGIVLRHDALRRWLWSRIEPWASQPPEGALRRALRAWGHEGGSNEAQLSALLDRMAAADARRVLAHELGEAQAEGLLGPDWARLLDATPGRRAELLLRAIRDLLADCHSTLPVLIANARHGNDSGLHFYFANLDGWRVLLFPLAGEAYRIWRETARLDALAEAARLGAVHWLTVARRCLDGHAADPVAAAAALEQFPDAAPHPWKLVGPHPG</sequence>
<name>A0ABM7YTE3_9BURK</name>
<accession>A0ABM7YTE3</accession>
<dbReference type="InterPro" id="IPR049200">
    <property type="entry name" value="DUF6866_C"/>
</dbReference>